<dbReference type="EMBL" id="BSXW01001278">
    <property type="protein sequence ID" value="GMF35404.1"/>
    <property type="molecule type" value="Genomic_DNA"/>
</dbReference>
<name>A0A9W6XBM3_9STRA</name>
<comment type="caution">
    <text evidence="1">The sequence shown here is derived from an EMBL/GenBank/DDBJ whole genome shotgun (WGS) entry which is preliminary data.</text>
</comment>
<gene>
    <name evidence="1" type="ORF">Plil01_001504200</name>
</gene>
<accession>A0A9W6XBM3</accession>
<evidence type="ECO:0000313" key="2">
    <source>
        <dbReference type="Proteomes" id="UP001165083"/>
    </source>
</evidence>
<dbReference type="Proteomes" id="UP001165083">
    <property type="component" value="Unassembled WGS sequence"/>
</dbReference>
<organism evidence="1 2">
    <name type="scientific">Phytophthora lilii</name>
    <dbReference type="NCBI Taxonomy" id="2077276"/>
    <lineage>
        <taxon>Eukaryota</taxon>
        <taxon>Sar</taxon>
        <taxon>Stramenopiles</taxon>
        <taxon>Oomycota</taxon>
        <taxon>Peronosporomycetes</taxon>
        <taxon>Peronosporales</taxon>
        <taxon>Peronosporaceae</taxon>
        <taxon>Phytophthora</taxon>
    </lineage>
</organism>
<reference evidence="1" key="1">
    <citation type="submission" date="2023-04" db="EMBL/GenBank/DDBJ databases">
        <title>Phytophthora lilii NBRC 32176.</title>
        <authorList>
            <person name="Ichikawa N."/>
            <person name="Sato H."/>
            <person name="Tonouchi N."/>
        </authorList>
    </citation>
    <scope>NUCLEOTIDE SEQUENCE</scope>
    <source>
        <strain evidence="1">NBRC 32176</strain>
    </source>
</reference>
<dbReference type="OrthoDB" id="124327at2759"/>
<keyword evidence="2" id="KW-1185">Reference proteome</keyword>
<evidence type="ECO:0000313" key="1">
    <source>
        <dbReference type="EMBL" id="GMF35404.1"/>
    </source>
</evidence>
<protein>
    <submittedName>
        <fullName evidence="1">Unnamed protein product</fullName>
    </submittedName>
</protein>
<dbReference type="AlphaFoldDB" id="A0A9W6XBM3"/>
<proteinExistence type="predicted"/>
<sequence length="230" mass="26491">MPAWAFLNMVAMAFQWARKIRQDSKAVVLASRMTKFWMCDVLLVCVYPPYYYIFTTLSPNDQKAFTILLPVIKLLMRNTFVKALTGHLHDETPNLVIFNADMFGSMFIAYCMQSTPSVWTTLELMAADFIIIRFSLRDIRSASSGLEELKRELESDFFSRHHIKAVGRIGWIPTKLTMLERASIILETPPPMMKNSLRKLSLKLDHTSEILASPKHSIHEAGWKHQSHRS</sequence>